<dbReference type="NCBIfam" id="TIGR00254">
    <property type="entry name" value="GGDEF"/>
    <property type="match status" value="1"/>
</dbReference>
<name>A0ABW2NJ31_9BACL</name>
<keyword evidence="1" id="KW-1133">Transmembrane helix</keyword>
<dbReference type="RefSeq" id="WP_157296029.1">
    <property type="nucleotide sequence ID" value="NZ_JBHTCT010000012.1"/>
</dbReference>
<feature type="transmembrane region" description="Helical" evidence="1">
    <location>
        <begin position="140"/>
        <end position="165"/>
    </location>
</feature>
<proteinExistence type="predicted"/>
<feature type="transmembrane region" description="Helical" evidence="1">
    <location>
        <begin position="41"/>
        <end position="58"/>
    </location>
</feature>
<dbReference type="SMART" id="SM00267">
    <property type="entry name" value="GGDEF"/>
    <property type="match status" value="1"/>
</dbReference>
<keyword evidence="3" id="KW-0548">Nucleotidyltransferase</keyword>
<dbReference type="InterPro" id="IPR003018">
    <property type="entry name" value="GAF"/>
</dbReference>
<dbReference type="PANTHER" id="PTHR45138:SF9">
    <property type="entry name" value="DIGUANYLATE CYCLASE DGCM-RELATED"/>
    <property type="match status" value="1"/>
</dbReference>
<feature type="transmembrane region" description="Helical" evidence="1">
    <location>
        <begin position="70"/>
        <end position="95"/>
    </location>
</feature>
<feature type="transmembrane region" description="Helical" evidence="1">
    <location>
        <begin position="177"/>
        <end position="197"/>
    </location>
</feature>
<feature type="transmembrane region" description="Helical" evidence="1">
    <location>
        <begin position="203"/>
        <end position="223"/>
    </location>
</feature>
<dbReference type="InterPro" id="IPR029787">
    <property type="entry name" value="Nucleotide_cyclase"/>
</dbReference>
<reference evidence="4" key="1">
    <citation type="journal article" date="2019" name="Int. J. Syst. Evol. Microbiol.">
        <title>The Global Catalogue of Microorganisms (GCM) 10K type strain sequencing project: providing services to taxonomists for standard genome sequencing and annotation.</title>
        <authorList>
            <consortium name="The Broad Institute Genomics Platform"/>
            <consortium name="The Broad Institute Genome Sequencing Center for Infectious Disease"/>
            <person name="Wu L."/>
            <person name="Ma J."/>
        </authorList>
    </citation>
    <scope>NUCLEOTIDE SEQUENCE [LARGE SCALE GENOMIC DNA]</scope>
    <source>
        <strain evidence="4">JCM 4738</strain>
    </source>
</reference>
<dbReference type="InterPro" id="IPR000160">
    <property type="entry name" value="GGDEF_dom"/>
</dbReference>
<feature type="transmembrane region" description="Helical" evidence="1">
    <location>
        <begin position="12"/>
        <end position="29"/>
    </location>
</feature>
<dbReference type="Gene3D" id="3.30.70.270">
    <property type="match status" value="1"/>
</dbReference>
<feature type="transmembrane region" description="Helical" evidence="1">
    <location>
        <begin position="107"/>
        <end position="128"/>
    </location>
</feature>
<dbReference type="GO" id="GO:0052621">
    <property type="term" value="F:diguanylate cyclase activity"/>
    <property type="evidence" value="ECO:0007669"/>
    <property type="project" value="UniProtKB-EC"/>
</dbReference>
<dbReference type="InterPro" id="IPR029016">
    <property type="entry name" value="GAF-like_dom_sf"/>
</dbReference>
<evidence type="ECO:0000259" key="2">
    <source>
        <dbReference type="PROSITE" id="PS50887"/>
    </source>
</evidence>
<dbReference type="PROSITE" id="PS50887">
    <property type="entry name" value="GGDEF"/>
    <property type="match status" value="1"/>
</dbReference>
<protein>
    <submittedName>
        <fullName evidence="3">Sensor domain-containing diguanylate cyclase</fullName>
        <ecNumber evidence="3">2.7.7.65</ecNumber>
    </submittedName>
</protein>
<evidence type="ECO:0000256" key="1">
    <source>
        <dbReference type="SAM" id="Phobius"/>
    </source>
</evidence>
<dbReference type="SMART" id="SM00065">
    <property type="entry name" value="GAF"/>
    <property type="match status" value="1"/>
</dbReference>
<accession>A0ABW2NJ31</accession>
<organism evidence="3 4">
    <name type="scientific">Bhargavaea changchunensis</name>
    <dbReference type="NCBI Taxonomy" id="2134037"/>
    <lineage>
        <taxon>Bacteria</taxon>
        <taxon>Bacillati</taxon>
        <taxon>Bacillota</taxon>
        <taxon>Bacilli</taxon>
        <taxon>Bacillales</taxon>
        <taxon>Caryophanaceae</taxon>
        <taxon>Bhargavaea</taxon>
    </lineage>
</organism>
<gene>
    <name evidence="3" type="ORF">ACFQQH_06100</name>
</gene>
<dbReference type="SUPFAM" id="SSF55073">
    <property type="entry name" value="Nucleotide cyclase"/>
    <property type="match status" value="1"/>
</dbReference>
<keyword evidence="3" id="KW-0808">Transferase</keyword>
<keyword evidence="1" id="KW-0812">Transmembrane</keyword>
<evidence type="ECO:0000313" key="3">
    <source>
        <dbReference type="EMBL" id="MFC7364701.1"/>
    </source>
</evidence>
<dbReference type="CDD" id="cd01949">
    <property type="entry name" value="GGDEF"/>
    <property type="match status" value="1"/>
</dbReference>
<dbReference type="EC" id="2.7.7.65" evidence="3"/>
<dbReference type="PANTHER" id="PTHR45138">
    <property type="entry name" value="REGULATORY COMPONENTS OF SENSORY TRANSDUCTION SYSTEM"/>
    <property type="match status" value="1"/>
</dbReference>
<dbReference type="InterPro" id="IPR043128">
    <property type="entry name" value="Rev_trsase/Diguanyl_cyclase"/>
</dbReference>
<dbReference type="EMBL" id="JBHTCT010000012">
    <property type="protein sequence ID" value="MFC7364701.1"/>
    <property type="molecule type" value="Genomic_DNA"/>
</dbReference>
<evidence type="ECO:0000313" key="4">
    <source>
        <dbReference type="Proteomes" id="UP001596483"/>
    </source>
</evidence>
<dbReference type="Proteomes" id="UP001596483">
    <property type="component" value="Unassembled WGS sequence"/>
</dbReference>
<dbReference type="Pfam" id="PF00990">
    <property type="entry name" value="GGDEF"/>
    <property type="match status" value="1"/>
</dbReference>
<dbReference type="InterPro" id="IPR050469">
    <property type="entry name" value="Diguanylate_Cyclase"/>
</dbReference>
<dbReference type="SUPFAM" id="SSF55781">
    <property type="entry name" value="GAF domain-like"/>
    <property type="match status" value="1"/>
</dbReference>
<keyword evidence="4" id="KW-1185">Reference proteome</keyword>
<comment type="caution">
    <text evidence="3">The sequence shown here is derived from an EMBL/GenBank/DDBJ whole genome shotgun (WGS) entry which is preliminary data.</text>
</comment>
<feature type="domain" description="GGDEF" evidence="2">
    <location>
        <begin position="426"/>
        <end position="568"/>
    </location>
</feature>
<sequence>MVIGRKERISLPIIWLLVVPGGMFLLYRLSPAITGNEWQSYAVLTAGAVITAMFPLNFKNISVSFQHWLLIAIFLKFGAGPEALTSQLIVVFSTLLTKSSMPLFHRFALNSLIFFTSSASAALVFFAAGGQIGSSSTAHILGMGMIYAVAYLIVNHLCLYADSLLTDRPYKLKSAETYWDVLSLPVVFPFGVAAYFLEQRFGVAGLTLVIIPFFITLAFTGKYKETNHVNRRLSAASETGYELAGHLGFDKIAETFIHRIRAAEGADSVYLIRASEGRLTPIRAFEEDQYTKTPQYFSFRGQPVHGGKSLPSKTRVYGTAKEWRKALPVRLPAGTESVVSVPLFGEDSLFGYLIIGSCRRHHFERRDAPIFELICTHLVVSLENANYVQAAISKSELCPLTGLYNYRWFDRELERRVGNVNGGVLSRLSLIILDIDHFKKLNDTFGHQSGNDILKNLARILEKETGEKGSVSRFGGEEFVILLPGYRKQEAADFAEHLRCYIERSMFEITPDLDGTRSKEFVSITVSIGVAAVPEDSDEPHDLLRSADRALYVGGKQAGRNRVGIYQA</sequence>
<keyword evidence="1" id="KW-0472">Membrane</keyword>
<dbReference type="Gene3D" id="3.30.450.40">
    <property type="match status" value="1"/>
</dbReference>